<dbReference type="InterPro" id="IPR050126">
    <property type="entry name" value="Ap4A_hydrolase"/>
</dbReference>
<gene>
    <name evidence="3" type="ORF">HFP15_28160</name>
</gene>
<evidence type="ECO:0000313" key="3">
    <source>
        <dbReference type="EMBL" id="NKQ56754.1"/>
    </source>
</evidence>
<proteinExistence type="inferred from homology"/>
<accession>A0ABX1JD11</accession>
<dbReference type="Gene3D" id="3.60.21.10">
    <property type="match status" value="1"/>
</dbReference>
<comment type="similarity">
    <text evidence="1">Belongs to the metallophosphoesterase superfamily. YfcE family.</text>
</comment>
<dbReference type="PANTHER" id="PTHR42850:SF2">
    <property type="entry name" value="BLL5683 PROTEIN"/>
    <property type="match status" value="1"/>
</dbReference>
<sequence>MRLGILADAHGNVAAFDHAMIELAREADEVLVAGDAFSDHRFSNEIVRTIRRSGAQYVLGNHEMSFLGPANARARQSPRLSRRELDFVRHTPAELRVTLGGLRVLMVHGSPWPPYGRYLDPASPEFDRADELGADLVVLGHTHLPMQKRVRGVRHRDRSRGRKR</sequence>
<protein>
    <submittedName>
        <fullName evidence="3">Metallophosphoesterase family protein</fullName>
    </submittedName>
</protein>
<dbReference type="SUPFAM" id="SSF56300">
    <property type="entry name" value="Metallo-dependent phosphatases"/>
    <property type="match status" value="1"/>
</dbReference>
<reference evidence="3 4" key="1">
    <citation type="submission" date="2020-04" db="EMBL/GenBank/DDBJ databases">
        <title>Novel species.</title>
        <authorList>
            <person name="Teo W.F.A."/>
            <person name="Lipun K."/>
            <person name="Srisuk N."/>
            <person name="Duangmal K."/>
        </authorList>
    </citation>
    <scope>NUCLEOTIDE SEQUENCE [LARGE SCALE GENOMIC DNA]</scope>
    <source>
        <strain evidence="3 4">K13G38</strain>
    </source>
</reference>
<evidence type="ECO:0000313" key="4">
    <source>
        <dbReference type="Proteomes" id="UP000715441"/>
    </source>
</evidence>
<dbReference type="Proteomes" id="UP000715441">
    <property type="component" value="Unassembled WGS sequence"/>
</dbReference>
<comment type="caution">
    <text evidence="3">The sequence shown here is derived from an EMBL/GenBank/DDBJ whole genome shotgun (WGS) entry which is preliminary data.</text>
</comment>
<name>A0ABX1JD11_9PSEU</name>
<dbReference type="Pfam" id="PF12850">
    <property type="entry name" value="Metallophos_2"/>
    <property type="match status" value="1"/>
</dbReference>
<dbReference type="RefSeq" id="WP_168519781.1">
    <property type="nucleotide sequence ID" value="NZ_JAAXLS010000026.1"/>
</dbReference>
<evidence type="ECO:0000259" key="2">
    <source>
        <dbReference type="Pfam" id="PF12850"/>
    </source>
</evidence>
<keyword evidence="4" id="KW-1185">Reference proteome</keyword>
<dbReference type="PANTHER" id="PTHR42850">
    <property type="entry name" value="METALLOPHOSPHOESTERASE"/>
    <property type="match status" value="1"/>
</dbReference>
<evidence type="ECO:0000256" key="1">
    <source>
        <dbReference type="ARBA" id="ARBA00008950"/>
    </source>
</evidence>
<feature type="domain" description="Calcineurin-like phosphoesterase" evidence="2">
    <location>
        <begin position="1"/>
        <end position="154"/>
    </location>
</feature>
<dbReference type="EMBL" id="JAAXLS010000026">
    <property type="protein sequence ID" value="NKQ56754.1"/>
    <property type="molecule type" value="Genomic_DNA"/>
</dbReference>
<organism evidence="3 4">
    <name type="scientific">Amycolatopsis acididurans</name>
    <dbReference type="NCBI Taxonomy" id="2724524"/>
    <lineage>
        <taxon>Bacteria</taxon>
        <taxon>Bacillati</taxon>
        <taxon>Actinomycetota</taxon>
        <taxon>Actinomycetes</taxon>
        <taxon>Pseudonocardiales</taxon>
        <taxon>Pseudonocardiaceae</taxon>
        <taxon>Amycolatopsis</taxon>
    </lineage>
</organism>
<dbReference type="InterPro" id="IPR029052">
    <property type="entry name" value="Metallo-depent_PP-like"/>
</dbReference>
<dbReference type="InterPro" id="IPR024654">
    <property type="entry name" value="Calcineurin-like_PHP_lpxH"/>
</dbReference>